<name>A0A553QXC3_9TELE</name>
<feature type="compositionally biased region" description="Polar residues" evidence="25">
    <location>
        <begin position="524"/>
        <end position="535"/>
    </location>
</feature>
<accession>A0A553QXC3</accession>
<keyword evidence="9" id="KW-0677">Repeat</keyword>
<feature type="compositionally biased region" description="Polar residues" evidence="25">
    <location>
        <begin position="1798"/>
        <end position="1817"/>
    </location>
</feature>
<feature type="domain" description="Link" evidence="31">
    <location>
        <begin position="147"/>
        <end position="242"/>
    </location>
</feature>
<feature type="compositionally biased region" description="Low complexity" evidence="25">
    <location>
        <begin position="925"/>
        <end position="942"/>
    </location>
</feature>
<feature type="domain" description="EGF-like" evidence="27">
    <location>
        <begin position="2243"/>
        <end position="2279"/>
    </location>
</feature>
<dbReference type="GO" id="GO:0005509">
    <property type="term" value="F:calcium ion binding"/>
    <property type="evidence" value="ECO:0007669"/>
    <property type="project" value="InterPro"/>
</dbReference>
<evidence type="ECO:0000256" key="21">
    <source>
        <dbReference type="ARBA" id="ARBA00044266"/>
    </source>
</evidence>
<dbReference type="PRINTS" id="PR01265">
    <property type="entry name" value="LINKMODULE"/>
</dbReference>
<dbReference type="InterPro" id="IPR000538">
    <property type="entry name" value="Link_dom"/>
</dbReference>
<evidence type="ECO:0000256" key="5">
    <source>
        <dbReference type="ARBA" id="ARBA00022536"/>
    </source>
</evidence>
<dbReference type="SMART" id="SM00179">
    <property type="entry name" value="EGF_CA"/>
    <property type="match status" value="1"/>
</dbReference>
<feature type="compositionally biased region" description="Acidic residues" evidence="25">
    <location>
        <begin position="1465"/>
        <end position="1479"/>
    </location>
</feature>
<dbReference type="SMART" id="SM00406">
    <property type="entry name" value="IGv"/>
    <property type="match status" value="1"/>
</dbReference>
<evidence type="ECO:0000256" key="16">
    <source>
        <dbReference type="ARBA" id="ARBA00023319"/>
    </source>
</evidence>
<keyword evidence="33" id="KW-1185">Reference proteome</keyword>
<evidence type="ECO:0000256" key="17">
    <source>
        <dbReference type="ARBA" id="ARBA00043896"/>
    </source>
</evidence>
<evidence type="ECO:0000259" key="27">
    <source>
        <dbReference type="PROSITE" id="PS50026"/>
    </source>
</evidence>
<dbReference type="SMART" id="SM00445">
    <property type="entry name" value="LINK"/>
    <property type="match status" value="2"/>
</dbReference>
<proteinExistence type="predicted"/>
<feature type="signal peptide" evidence="26">
    <location>
        <begin position="1"/>
        <end position="24"/>
    </location>
</feature>
<dbReference type="PROSITE" id="PS00010">
    <property type="entry name" value="ASX_HYDROXYL"/>
    <property type="match status" value="1"/>
</dbReference>
<dbReference type="GO" id="GO:0045202">
    <property type="term" value="C:synapse"/>
    <property type="evidence" value="ECO:0007669"/>
    <property type="project" value="TreeGrafter"/>
</dbReference>
<dbReference type="PROSITE" id="PS50835">
    <property type="entry name" value="IG_LIKE"/>
    <property type="match status" value="1"/>
</dbReference>
<feature type="region of interest" description="Disordered" evidence="25">
    <location>
        <begin position="2493"/>
        <end position="2517"/>
    </location>
</feature>
<feature type="chain" id="PRO_5022098937" description="Versican core protein" evidence="26">
    <location>
        <begin position="25"/>
        <end position="2517"/>
    </location>
</feature>
<dbReference type="PROSITE" id="PS00022">
    <property type="entry name" value="EGF_1"/>
    <property type="match status" value="2"/>
</dbReference>
<dbReference type="Pfam" id="PF00059">
    <property type="entry name" value="Lectin_C"/>
    <property type="match status" value="1"/>
</dbReference>
<feature type="compositionally biased region" description="Polar residues" evidence="25">
    <location>
        <begin position="1827"/>
        <end position="1867"/>
    </location>
</feature>
<dbReference type="CDD" id="cd03517">
    <property type="entry name" value="Link_domain_CSPGs_modules_1_3"/>
    <property type="match status" value="1"/>
</dbReference>
<feature type="compositionally biased region" description="Polar residues" evidence="25">
    <location>
        <begin position="1600"/>
        <end position="1614"/>
    </location>
</feature>
<feature type="disulfide bond" evidence="24">
    <location>
        <begin position="193"/>
        <end position="214"/>
    </location>
</feature>
<dbReference type="GO" id="GO:0060218">
    <property type="term" value="P:hematopoietic stem cell differentiation"/>
    <property type="evidence" value="ECO:0007669"/>
    <property type="project" value="UniProtKB-ARBA"/>
</dbReference>
<feature type="region of interest" description="Disordered" evidence="25">
    <location>
        <begin position="1307"/>
        <end position="1877"/>
    </location>
</feature>
<dbReference type="SUPFAM" id="SSF57196">
    <property type="entry name" value="EGF/Laminin"/>
    <property type="match status" value="1"/>
</dbReference>
<dbReference type="FunFam" id="3.10.100.10:FF:000003">
    <property type="entry name" value="Versican core protein"/>
    <property type="match status" value="1"/>
</dbReference>
<keyword evidence="6 23" id="KW-0768">Sushi</keyword>
<feature type="domain" description="Link" evidence="31">
    <location>
        <begin position="248"/>
        <end position="318"/>
    </location>
</feature>
<keyword evidence="11" id="KW-0654">Proteoglycan</keyword>
<evidence type="ECO:0000256" key="10">
    <source>
        <dbReference type="ARBA" id="ARBA00022837"/>
    </source>
</evidence>
<dbReference type="PROSITE" id="PS01241">
    <property type="entry name" value="LINK_1"/>
    <property type="match status" value="1"/>
</dbReference>
<dbReference type="Pfam" id="PF00084">
    <property type="entry name" value="Sushi"/>
    <property type="match status" value="1"/>
</dbReference>
<evidence type="ECO:0000256" key="24">
    <source>
        <dbReference type="PROSITE-ProRule" id="PRU00323"/>
    </source>
</evidence>
<evidence type="ECO:0000259" key="31">
    <source>
        <dbReference type="PROSITE" id="PS50963"/>
    </source>
</evidence>
<feature type="compositionally biased region" description="Polar residues" evidence="25">
    <location>
        <begin position="1494"/>
        <end position="1507"/>
    </location>
</feature>
<evidence type="ECO:0000313" key="32">
    <source>
        <dbReference type="EMBL" id="TRY94619.1"/>
    </source>
</evidence>
<dbReference type="GO" id="GO:0033165">
    <property type="term" value="C:interphotoreceptor matrix"/>
    <property type="evidence" value="ECO:0007669"/>
    <property type="project" value="UniProtKB-SubCell"/>
</dbReference>
<evidence type="ECO:0000256" key="18">
    <source>
        <dbReference type="ARBA" id="ARBA00044099"/>
    </source>
</evidence>
<evidence type="ECO:0000259" key="29">
    <source>
        <dbReference type="PROSITE" id="PS50835"/>
    </source>
</evidence>
<dbReference type="GO" id="GO:0030246">
    <property type="term" value="F:carbohydrate binding"/>
    <property type="evidence" value="ECO:0007669"/>
    <property type="project" value="UniProtKB-KW"/>
</dbReference>
<evidence type="ECO:0000256" key="15">
    <source>
        <dbReference type="ARBA" id="ARBA00023290"/>
    </source>
</evidence>
<keyword evidence="7 26" id="KW-0732">Signal</keyword>
<dbReference type="GO" id="GO:0007155">
    <property type="term" value="P:cell adhesion"/>
    <property type="evidence" value="ECO:0007669"/>
    <property type="project" value="InterPro"/>
</dbReference>
<dbReference type="InterPro" id="IPR033987">
    <property type="entry name" value="CSPG_CTLD"/>
</dbReference>
<dbReference type="PROSITE" id="PS50963">
    <property type="entry name" value="LINK_2"/>
    <property type="match status" value="2"/>
</dbReference>
<dbReference type="InterPro" id="IPR000742">
    <property type="entry name" value="EGF"/>
</dbReference>
<dbReference type="STRING" id="623744.A0A553QXC3"/>
<keyword evidence="3" id="KW-0964">Secreted</keyword>
<feature type="disulfide bond" evidence="22">
    <location>
        <begin position="2269"/>
        <end position="2278"/>
    </location>
</feature>
<dbReference type="InterPro" id="IPR001304">
    <property type="entry name" value="C-type_lectin-like"/>
</dbReference>
<evidence type="ECO:0000259" key="28">
    <source>
        <dbReference type="PROSITE" id="PS50041"/>
    </source>
</evidence>
<feature type="compositionally biased region" description="Polar residues" evidence="25">
    <location>
        <begin position="558"/>
        <end position="578"/>
    </location>
</feature>
<evidence type="ECO:0000256" key="2">
    <source>
        <dbReference type="ARBA" id="ARBA00004593"/>
    </source>
</evidence>
<keyword evidence="10" id="KW-0106">Calcium</keyword>
<evidence type="ECO:0000256" key="3">
    <source>
        <dbReference type="ARBA" id="ARBA00022525"/>
    </source>
</evidence>
<feature type="compositionally biased region" description="Polar residues" evidence="25">
    <location>
        <begin position="1660"/>
        <end position="1681"/>
    </location>
</feature>
<feature type="domain" description="Sushi" evidence="30">
    <location>
        <begin position="2410"/>
        <end position="2470"/>
    </location>
</feature>
<feature type="region of interest" description="Disordered" evidence="25">
    <location>
        <begin position="1191"/>
        <end position="1214"/>
    </location>
</feature>
<feature type="compositionally biased region" description="Polar residues" evidence="25">
    <location>
        <begin position="1340"/>
        <end position="1356"/>
    </location>
</feature>
<dbReference type="Gene3D" id="2.60.40.10">
    <property type="entry name" value="Immunoglobulins"/>
    <property type="match status" value="1"/>
</dbReference>
<dbReference type="SUPFAM" id="SSF57535">
    <property type="entry name" value="Complement control module/SCR domain"/>
    <property type="match status" value="1"/>
</dbReference>
<evidence type="ECO:0000256" key="12">
    <source>
        <dbReference type="ARBA" id="ARBA00023157"/>
    </source>
</evidence>
<evidence type="ECO:0000256" key="25">
    <source>
        <dbReference type="SAM" id="MobiDB-lite"/>
    </source>
</evidence>
<dbReference type="CDD" id="cd00033">
    <property type="entry name" value="CCP"/>
    <property type="match status" value="1"/>
</dbReference>
<evidence type="ECO:0000256" key="23">
    <source>
        <dbReference type="PROSITE-ProRule" id="PRU00302"/>
    </source>
</evidence>
<sequence length="2517" mass="275437">MLLNVQHIFGFICILQATTGQVSATLLMMRPVNGLLSGKVNLPCHFSIIPTVGPTNKNASGNDYLRIKWTKIDEGVESTVLVAQNGVIKIGSAYRNRVSVQSHPEDIGDASLTMVKLRASDAGTYRCEVMFGIEDSQDTVNLNVDGVVFHYRSKFSRYVLNYTQAVKTCSDVGASIATADQLRAAFEDGFDQCDAGWIADQTVRYPITKPRSGCFGNLPGRPGVRSYGQRRPTETYDVYCYVDKLDELASPGQLHAAWRQGLDRCDYGWLSDGSARHPVSIPRSQCGGGLLGVRTMYRYQNQTGFPDPSTKLGAYCFKGSKVLLNQSSWIDVTIQSSTSVKPTFLTIESSSSQTHKTPSTQPSQSSSNDALYPTNAPSMFSASMAPPKSSHVLNNNAPTTTKLPEFDIKEFSTRGNEEEVIIRGDVVQGPITIGDRAIKEEAKKEPEGNEIMEVKTLKPDFVYSPSLRTKPMLAVGRTEESILVNVTSELERNDSVVTSEEPRPRTDSVSTKTGTEDRLPFSLATESTILKNPESSVFPEYEDESDDGVVMAGPPPLSTQKSTELSTEQTSSGVNERFSTVSSTASTESSTPGTSQEFTSHSKAVVFQTQDDFMSPVLTTPKSNTVSEGDPRRGHSFTDLQTPHEESFVSHSVITKETPTDNTHRTTESGPPSDEEILMPPIPQSVMIPDVLDDLVDGQTDVASGDFFSPVAATMTPTVSFINGKLELTLEPQGVAEEVRGDTFGRDSLGDDNLIDRKETINTSQTDSIGGQDNCCCSWIAAIRIHDSYKRVPDIVQTATAEPDLTPLSTGEQYSKYSPVDSKDEISKAATTKMMYVDLNVRTDEAEVDETGETRQSTIPSSVTDSTVFIPKSTSIPSTIQSVGTFKTPSLMESSGEDSVEEDGAEDDGSGETVSVTSTPLLYNSSMSSKSLSTTSYTSVSSGQDITQETTSPEMQSMSSSSVVNSSTLVTETKQESSGSVKSTSITAVDSISESVRSHTMLPPIVTSQSLVSTTSTSLSPKESFNQEVTSAGTILIFTEEEEDEEQLFSTVTESMKDHTIKSEVFTKDDMIIDADTVSILEHSSNMIVTEEAAGVTPVVMTVHPLSQATEEAEGSGTNYIELTQLHAGLETTKEISVTTVDTETSEERTEDIWDYGSEIQPYNVESTPDFMNQTDTESVATLDTTLSLDNSTNLPGNKTSLEGTLQPEAKTGTGIPSEPDALMYFGITSQPDVGVGVESTSQPDSETLSDFSSENVTLIDNRIEEEGGRSYAGQQLDFGTDFGSTLKHDEISYGATSQPSEVATLLATSQTDEESSGSTFEPDDETSSSTPEPYDETGSFPSGQDEGTSFSTTTQPDEETSDFISERVDEPSFRTTTQPAEVTSFETTSQPDIETSSGATSQPNEVTSFSATSEPEKESSSGTNAQSAEETSVTTSELDEETSFVPATQPDEETSFGTAKQPDEETSFETATEPDEETSFEKATQSDEKTSFEMATQPNEETSFETATEPDEETSFGTATQPDEETTFETATQPDEESSFGTATQPDEETSFETATQPDEETSFRPATEPDETSFGTAAQPGEETSFWTAIQPDEETSFETATQPNEETSFETATEADEETSFGTATQPDEETTFETATLPDEETSFGTATQPDEETSFETTTQPNEETSFETTTQPNDETSFEMATQPDEENSFGTATQPDEETSFETATQPDEETSFRPATEPDETSFGTAAQPGEETSFGTATQPDEETSFGTAAQLGEETIFETDTQPDEETSFGTAAQPDEETSFGIATQPDEVTSFETATQPDEVTSFETAQPDEEASFETATQPDEVTSFETATQPDEVTSFETATQPDEVTSFETATQPDEEASFETGTQPNVETSFVTAIQPDEDFSVATSETVEETSFGTTWQPEDGVVFWTTSLPDVGTISKTISPLSEKPELMPITKSIIDLEFETSSVSDKEIPIIVDTNPEIGMVLETTPLPKTKPFIDATTQPDFDPALDSESDVFTGSPSNDTERSPSSYQTITLSDFRGEPSVAALRENSSLVEDRVEQTRFLDKNNMISRTTIQPLNDVSVPISSSEQDSVFPQTFDDINAVILSTTTSPFFLTPENDLQIDIEESSSRKQEAAGEIEETVTLNNEVSVQETDWMTPSTSTPVTPFEDVFDATLVEKTPERTLNESTTQKGGIAYTVIGQTVEIPGVHSCSNDFCMNDGACIKIGDAQVCSCLPGYTGEKCEIDIDECHPNPCRNGGTCIDGVNSFTCICLPSYTGALCEEDTEMCSYGWHKFQGHCYKYFHYRRNWDTAERECRLQGGHLASVLSHEEQLYINRLGHDYQWIGLNDKMYENDFRWTDNSIVQYENWRPNQPDSFFSSGEDCVVMIWHEDGQWNDVPCNYHLTFTCKKGTVSCSQPPLVHNARTFGQLRPRYEINSLIRYQCMDGFIQRHVPTIRCRGDGSWDVPRISCMTPSNFQRSYTKMIKYSIFRNHQRRSAEQSEDLPQRHHHHGYENKRTHQ</sequence>
<dbReference type="InterPro" id="IPR013783">
    <property type="entry name" value="Ig-like_fold"/>
</dbReference>
<dbReference type="PANTHER" id="PTHR22804:SF6">
    <property type="entry name" value="VERSICAN CORE PROTEIN"/>
    <property type="match status" value="1"/>
</dbReference>
<dbReference type="CDD" id="cd00054">
    <property type="entry name" value="EGF_CA"/>
    <property type="match status" value="2"/>
</dbReference>
<evidence type="ECO:0000256" key="1">
    <source>
        <dbReference type="ARBA" id="ARBA00004504"/>
    </source>
</evidence>
<feature type="region of interest" description="Disordered" evidence="25">
    <location>
        <begin position="491"/>
        <end position="600"/>
    </location>
</feature>
<dbReference type="GO" id="GO:0001750">
    <property type="term" value="C:photoreceptor outer segment"/>
    <property type="evidence" value="ECO:0007669"/>
    <property type="project" value="UniProtKB-SubCell"/>
</dbReference>
<dbReference type="Pfam" id="PF00008">
    <property type="entry name" value="EGF"/>
    <property type="match status" value="1"/>
</dbReference>
<evidence type="ECO:0000256" key="8">
    <source>
        <dbReference type="ARBA" id="ARBA00022734"/>
    </source>
</evidence>
<protein>
    <recommendedName>
        <fullName evidence="18">Versican core protein</fullName>
    </recommendedName>
    <alternativeName>
        <fullName evidence="19">Chondroitin sulfate proteoglycan core protein 2</fullName>
    </alternativeName>
    <alternativeName>
        <fullName evidence="20">Large fibroblast proteoglycan</fullName>
    </alternativeName>
    <alternativeName>
        <fullName evidence="21">PG-M</fullName>
    </alternativeName>
</protein>
<dbReference type="PROSITE" id="PS50041">
    <property type="entry name" value="C_TYPE_LECTIN_2"/>
    <property type="match status" value="1"/>
</dbReference>
<dbReference type="PROSITE" id="PS50026">
    <property type="entry name" value="EGF_3"/>
    <property type="match status" value="2"/>
</dbReference>
<dbReference type="InterPro" id="IPR035976">
    <property type="entry name" value="Sushi/SCR/CCP_sf"/>
</dbReference>
<evidence type="ECO:0000256" key="6">
    <source>
        <dbReference type="ARBA" id="ARBA00022659"/>
    </source>
</evidence>
<dbReference type="InterPro" id="IPR050691">
    <property type="entry name" value="Hyaluronan_bind_Proteoglycan"/>
</dbReference>
<dbReference type="GO" id="GO:0005615">
    <property type="term" value="C:extracellular space"/>
    <property type="evidence" value="ECO:0007669"/>
    <property type="project" value="TreeGrafter"/>
</dbReference>
<comment type="subcellular location">
    <subcellularLocation>
        <location evidence="1">Cell projection</location>
        <location evidence="1">Cilium</location>
        <location evidence="1">Photoreceptor outer segment</location>
    </subcellularLocation>
    <subcellularLocation>
        <location evidence="2">Secreted</location>
        <location evidence="2">Extracellular space</location>
        <location evidence="2">Extracellular matrix</location>
        <location evidence="2">Interphotoreceptor matrix</location>
    </subcellularLocation>
</comment>
<feature type="compositionally biased region" description="Polar residues" evidence="25">
    <location>
        <begin position="913"/>
        <end position="924"/>
    </location>
</feature>
<comment type="function">
    <text evidence="17">May play a role in intercellular signaling and in connecting cells with the extracellular matrix. May take part in the regulation of cell motility, growth and differentiation. Binds hyaluronic acid.</text>
</comment>
<dbReference type="GO" id="GO:0072534">
    <property type="term" value="C:perineuronal net"/>
    <property type="evidence" value="ECO:0007669"/>
    <property type="project" value="TreeGrafter"/>
</dbReference>
<dbReference type="InterPro" id="IPR007110">
    <property type="entry name" value="Ig-like_dom"/>
</dbReference>
<feature type="compositionally biased region" description="Acidic residues" evidence="25">
    <location>
        <begin position="1312"/>
        <end position="1327"/>
    </location>
</feature>
<keyword evidence="16" id="KW-0393">Immunoglobulin domain</keyword>
<evidence type="ECO:0000313" key="33">
    <source>
        <dbReference type="Proteomes" id="UP000316079"/>
    </source>
</evidence>
<dbReference type="SUPFAM" id="SSF56436">
    <property type="entry name" value="C-type lectin-like"/>
    <property type="match status" value="3"/>
</dbReference>
<dbReference type="GO" id="GO:0007417">
    <property type="term" value="P:central nervous system development"/>
    <property type="evidence" value="ECO:0007669"/>
    <property type="project" value="TreeGrafter"/>
</dbReference>
<dbReference type="SMART" id="SM00034">
    <property type="entry name" value="CLECT"/>
    <property type="match status" value="1"/>
</dbReference>
<dbReference type="Gene3D" id="2.10.25.10">
    <property type="entry name" value="Laminin"/>
    <property type="match status" value="2"/>
</dbReference>
<evidence type="ECO:0000256" key="11">
    <source>
        <dbReference type="ARBA" id="ARBA00022974"/>
    </source>
</evidence>
<dbReference type="InterPro" id="IPR036179">
    <property type="entry name" value="Ig-like_dom_sf"/>
</dbReference>
<feature type="region of interest" description="Disordered" evidence="25">
    <location>
        <begin position="880"/>
        <end position="986"/>
    </location>
</feature>
<feature type="disulfide bond" evidence="24">
    <location>
        <begin position="265"/>
        <end position="286"/>
    </location>
</feature>
<feature type="compositionally biased region" description="Acidic residues" evidence="25">
    <location>
        <begin position="1765"/>
        <end position="1777"/>
    </location>
</feature>
<organism evidence="32 33">
    <name type="scientific">Danionella cerebrum</name>
    <dbReference type="NCBI Taxonomy" id="2873325"/>
    <lineage>
        <taxon>Eukaryota</taxon>
        <taxon>Metazoa</taxon>
        <taxon>Chordata</taxon>
        <taxon>Craniata</taxon>
        <taxon>Vertebrata</taxon>
        <taxon>Euteleostomi</taxon>
        <taxon>Actinopterygii</taxon>
        <taxon>Neopterygii</taxon>
        <taxon>Teleostei</taxon>
        <taxon>Ostariophysi</taxon>
        <taxon>Cypriniformes</taxon>
        <taxon>Danionidae</taxon>
        <taxon>Danioninae</taxon>
        <taxon>Danionella</taxon>
    </lineage>
</organism>
<feature type="compositionally biased region" description="Low complexity" evidence="25">
    <location>
        <begin position="579"/>
        <end position="595"/>
    </location>
</feature>
<feature type="compositionally biased region" description="Polar residues" evidence="25">
    <location>
        <begin position="880"/>
        <end position="892"/>
    </location>
</feature>
<dbReference type="Pfam" id="PF07686">
    <property type="entry name" value="V-set"/>
    <property type="match status" value="1"/>
</dbReference>
<evidence type="ECO:0000256" key="7">
    <source>
        <dbReference type="ARBA" id="ARBA00022729"/>
    </source>
</evidence>
<keyword evidence="8" id="KW-0430">Lectin</keyword>
<feature type="compositionally biased region" description="Polar residues" evidence="25">
    <location>
        <begin position="1529"/>
        <end position="1546"/>
    </location>
</feature>
<dbReference type="InterPro" id="IPR018378">
    <property type="entry name" value="C-type_lectin_CS"/>
</dbReference>
<feature type="compositionally biased region" description="Low complexity" evidence="25">
    <location>
        <begin position="949"/>
        <end position="972"/>
    </location>
</feature>
<dbReference type="FunFam" id="2.10.25.10:FF:000472">
    <property type="entry name" value="Uncharacterized protein, isoform A"/>
    <property type="match status" value="1"/>
</dbReference>
<dbReference type="InterPro" id="IPR016187">
    <property type="entry name" value="CTDL_fold"/>
</dbReference>
<feature type="compositionally biased region" description="Low complexity" evidence="25">
    <location>
        <begin position="349"/>
        <end position="367"/>
    </location>
</feature>
<dbReference type="SUPFAM" id="SSF48726">
    <property type="entry name" value="Immunoglobulin"/>
    <property type="match status" value="1"/>
</dbReference>
<keyword evidence="15" id="KW-0373">Hyaluronic acid</keyword>
<dbReference type="SMART" id="SM00181">
    <property type="entry name" value="EGF"/>
    <property type="match status" value="2"/>
</dbReference>
<dbReference type="GO" id="GO:0002052">
    <property type="term" value="P:positive regulation of neuroblast proliferation"/>
    <property type="evidence" value="ECO:0007669"/>
    <property type="project" value="TreeGrafter"/>
</dbReference>
<feature type="compositionally biased region" description="Polar residues" evidence="25">
    <location>
        <begin position="1374"/>
        <end position="1414"/>
    </location>
</feature>
<evidence type="ECO:0000256" key="13">
    <source>
        <dbReference type="ARBA" id="ARBA00023180"/>
    </source>
</evidence>
<dbReference type="GO" id="GO:0005540">
    <property type="term" value="F:hyaluronic acid binding"/>
    <property type="evidence" value="ECO:0007669"/>
    <property type="project" value="UniProtKB-KW"/>
</dbReference>
<dbReference type="OrthoDB" id="441660at2759"/>
<dbReference type="Proteomes" id="UP000316079">
    <property type="component" value="Unassembled WGS sequence"/>
</dbReference>
<dbReference type="GO" id="GO:0010001">
    <property type="term" value="P:glial cell differentiation"/>
    <property type="evidence" value="ECO:0007669"/>
    <property type="project" value="TreeGrafter"/>
</dbReference>
<keyword evidence="5 22" id="KW-0245">EGF-like domain</keyword>
<dbReference type="CDD" id="cd03588">
    <property type="entry name" value="CLECT_CSPGs"/>
    <property type="match status" value="1"/>
</dbReference>
<feature type="disulfide bond" evidence="22">
    <location>
        <begin position="2231"/>
        <end position="2240"/>
    </location>
</feature>
<dbReference type="GO" id="GO:0001501">
    <property type="term" value="P:skeletal system development"/>
    <property type="evidence" value="ECO:0007669"/>
    <property type="project" value="TreeGrafter"/>
</dbReference>
<evidence type="ECO:0000259" key="30">
    <source>
        <dbReference type="PROSITE" id="PS50923"/>
    </source>
</evidence>
<dbReference type="InterPro" id="IPR016186">
    <property type="entry name" value="C-type_lectin-like/link_sf"/>
</dbReference>
<comment type="caution">
    <text evidence="32">The sequence shown here is derived from an EMBL/GenBank/DDBJ whole genome shotgun (WGS) entry which is preliminary data.</text>
</comment>
<keyword evidence="4" id="KW-0272">Extracellular matrix</keyword>
<comment type="caution">
    <text evidence="22">Lacks conserved residue(s) required for the propagation of feature annotation.</text>
</comment>
<feature type="region of interest" description="Disordered" evidence="25">
    <location>
        <begin position="348"/>
        <end position="390"/>
    </location>
</feature>
<dbReference type="InterPro" id="IPR000152">
    <property type="entry name" value="EGF-type_Asp/Asn_hydroxyl_site"/>
</dbReference>
<dbReference type="FunFam" id="2.10.70.10:FF:000003">
    <property type="entry name" value="Versican core protein"/>
    <property type="match status" value="1"/>
</dbReference>
<dbReference type="InterPro" id="IPR013106">
    <property type="entry name" value="Ig_V-set"/>
</dbReference>
<dbReference type="InterPro" id="IPR000436">
    <property type="entry name" value="Sushi_SCR_CCP_dom"/>
</dbReference>
<keyword evidence="13" id="KW-0325">Glycoprotein</keyword>
<evidence type="ECO:0000256" key="22">
    <source>
        <dbReference type="PROSITE-ProRule" id="PRU00076"/>
    </source>
</evidence>
<dbReference type="GO" id="GO:1901222">
    <property type="term" value="P:regulation of non-canonical NF-kappaB signal transduction"/>
    <property type="evidence" value="ECO:0007669"/>
    <property type="project" value="UniProtKB-ARBA"/>
</dbReference>
<dbReference type="SMART" id="SM00409">
    <property type="entry name" value="IG"/>
    <property type="match status" value="1"/>
</dbReference>
<feature type="domain" description="EGF-like" evidence="27">
    <location>
        <begin position="2205"/>
        <end position="2241"/>
    </location>
</feature>
<feature type="disulfide bond" evidence="23">
    <location>
        <begin position="2441"/>
        <end position="2468"/>
    </location>
</feature>
<feature type="compositionally biased region" description="Basic and acidic residues" evidence="25">
    <location>
        <begin position="658"/>
        <end position="667"/>
    </location>
</feature>
<feature type="compositionally biased region" description="Basic and acidic residues" evidence="25">
    <location>
        <begin position="491"/>
        <end position="506"/>
    </location>
</feature>
<feature type="compositionally biased region" description="Polar residues" evidence="25">
    <location>
        <begin position="976"/>
        <end position="986"/>
    </location>
</feature>
<dbReference type="SMART" id="SM00032">
    <property type="entry name" value="CCP"/>
    <property type="match status" value="1"/>
</dbReference>
<dbReference type="PROSITE" id="PS00615">
    <property type="entry name" value="C_TYPE_LECTIN_1"/>
    <property type="match status" value="1"/>
</dbReference>
<evidence type="ECO:0000256" key="4">
    <source>
        <dbReference type="ARBA" id="ARBA00022530"/>
    </source>
</evidence>
<feature type="domain" description="C-type lectin" evidence="28">
    <location>
        <begin position="2292"/>
        <end position="2406"/>
    </location>
</feature>
<dbReference type="InterPro" id="IPR001881">
    <property type="entry name" value="EGF-like_Ca-bd_dom"/>
</dbReference>
<dbReference type="Gene3D" id="2.10.70.10">
    <property type="entry name" value="Complement Module, domain 1"/>
    <property type="match status" value="1"/>
</dbReference>
<dbReference type="FunFam" id="3.10.100.10:FF:000002">
    <property type="entry name" value="Hyaluronan proteoglycan link protein 1"/>
    <property type="match status" value="1"/>
</dbReference>
<evidence type="ECO:0000256" key="14">
    <source>
        <dbReference type="ARBA" id="ARBA00023273"/>
    </source>
</evidence>
<gene>
    <name evidence="32" type="ORF">DNTS_001876</name>
</gene>
<dbReference type="EMBL" id="SRMA01025431">
    <property type="protein sequence ID" value="TRY94619.1"/>
    <property type="molecule type" value="Genomic_DNA"/>
</dbReference>
<dbReference type="Pfam" id="PF00193">
    <property type="entry name" value="Xlink"/>
    <property type="match status" value="2"/>
</dbReference>
<evidence type="ECO:0000256" key="9">
    <source>
        <dbReference type="ARBA" id="ARBA00022737"/>
    </source>
</evidence>
<keyword evidence="12 22" id="KW-1015">Disulfide bond</keyword>
<dbReference type="PROSITE" id="PS01186">
    <property type="entry name" value="EGF_2"/>
    <property type="match status" value="1"/>
</dbReference>
<dbReference type="InterPro" id="IPR003599">
    <property type="entry name" value="Ig_sub"/>
</dbReference>
<feature type="disulfide bond" evidence="23">
    <location>
        <begin position="2412"/>
        <end position="2455"/>
    </location>
</feature>
<evidence type="ECO:0000256" key="19">
    <source>
        <dbReference type="ARBA" id="ARBA00044230"/>
    </source>
</evidence>
<dbReference type="PANTHER" id="PTHR22804">
    <property type="entry name" value="AGGRECAN/VERSICAN PROTEOGLYCAN"/>
    <property type="match status" value="1"/>
</dbReference>
<feature type="compositionally biased region" description="Polar residues" evidence="25">
    <location>
        <begin position="615"/>
        <end position="627"/>
    </location>
</feature>
<evidence type="ECO:0000256" key="26">
    <source>
        <dbReference type="SAM" id="SignalP"/>
    </source>
</evidence>
<feature type="compositionally biased region" description="Acidic residues" evidence="25">
    <location>
        <begin position="895"/>
        <end position="910"/>
    </location>
</feature>
<dbReference type="PROSITE" id="PS01187">
    <property type="entry name" value="EGF_CA"/>
    <property type="match status" value="1"/>
</dbReference>
<feature type="compositionally biased region" description="Polar residues" evidence="25">
    <location>
        <begin position="1421"/>
        <end position="1437"/>
    </location>
</feature>
<evidence type="ECO:0000256" key="20">
    <source>
        <dbReference type="ARBA" id="ARBA00044263"/>
    </source>
</evidence>
<feature type="region of interest" description="Disordered" evidence="25">
    <location>
        <begin position="615"/>
        <end position="677"/>
    </location>
</feature>
<reference evidence="32 33" key="1">
    <citation type="journal article" date="2019" name="Sci. Data">
        <title>Hybrid genome assembly and annotation of Danionella translucida.</title>
        <authorList>
            <person name="Kadobianskyi M."/>
            <person name="Schulze L."/>
            <person name="Schuelke M."/>
            <person name="Judkewitz B."/>
        </authorList>
    </citation>
    <scope>NUCLEOTIDE SEQUENCE [LARGE SCALE GENOMIC DNA]</scope>
    <source>
        <strain evidence="32 33">Bolton</strain>
    </source>
</reference>
<keyword evidence="14" id="KW-0966">Cell projection</keyword>
<dbReference type="GO" id="GO:0005886">
    <property type="term" value="C:plasma membrane"/>
    <property type="evidence" value="ECO:0007669"/>
    <property type="project" value="UniProtKB-ARBA"/>
</dbReference>
<dbReference type="PROSITE" id="PS50923">
    <property type="entry name" value="SUSHI"/>
    <property type="match status" value="1"/>
</dbReference>
<dbReference type="Gene3D" id="3.10.100.10">
    <property type="entry name" value="Mannose-Binding Protein A, subunit A"/>
    <property type="match status" value="3"/>
</dbReference>
<feature type="domain" description="Ig-like" evidence="29">
    <location>
        <begin position="40"/>
        <end position="143"/>
    </location>
</feature>
<dbReference type="InterPro" id="IPR018097">
    <property type="entry name" value="EGF_Ca-bd_CS"/>
</dbReference>